<accession>A0ACC3DQZ0</accession>
<dbReference type="EMBL" id="JAWDJW010001490">
    <property type="protein sequence ID" value="KAK3078947.1"/>
    <property type="molecule type" value="Genomic_DNA"/>
</dbReference>
<sequence>CLEPSQGSMTTKQAVDKFGLHDLVEALHELVATVPEEKHRISFEVLEVAGQLGLMAEVRRRIDIIIPDLEKALKGLGQNPVTKNDALLTKLCESIRGFGKGGSAIPSHFEYPAHSRRTKATTDAMRLAETQSDTFWTAFDEHLQ</sequence>
<feature type="non-terminal residue" evidence="1">
    <location>
        <position position="1"/>
    </location>
</feature>
<dbReference type="Proteomes" id="UP001186974">
    <property type="component" value="Unassembled WGS sequence"/>
</dbReference>
<name>A0ACC3DQZ0_9PEZI</name>
<reference evidence="1" key="1">
    <citation type="submission" date="2024-09" db="EMBL/GenBank/DDBJ databases">
        <title>Black Yeasts Isolated from many extreme environments.</title>
        <authorList>
            <person name="Coleine C."/>
            <person name="Stajich J.E."/>
            <person name="Selbmann L."/>
        </authorList>
    </citation>
    <scope>NUCLEOTIDE SEQUENCE</scope>
    <source>
        <strain evidence="1">CCFEE 5737</strain>
    </source>
</reference>
<comment type="caution">
    <text evidence="1">The sequence shown here is derived from an EMBL/GenBank/DDBJ whole genome shotgun (WGS) entry which is preliminary data.</text>
</comment>
<organism evidence="1 2">
    <name type="scientific">Coniosporium uncinatum</name>
    <dbReference type="NCBI Taxonomy" id="93489"/>
    <lineage>
        <taxon>Eukaryota</taxon>
        <taxon>Fungi</taxon>
        <taxon>Dikarya</taxon>
        <taxon>Ascomycota</taxon>
        <taxon>Pezizomycotina</taxon>
        <taxon>Dothideomycetes</taxon>
        <taxon>Dothideomycetes incertae sedis</taxon>
        <taxon>Coniosporium</taxon>
    </lineage>
</organism>
<evidence type="ECO:0000313" key="2">
    <source>
        <dbReference type="Proteomes" id="UP001186974"/>
    </source>
</evidence>
<protein>
    <submittedName>
        <fullName evidence="1">Uncharacterized protein</fullName>
    </submittedName>
</protein>
<gene>
    <name evidence="1" type="ORF">LTS18_006129</name>
</gene>
<keyword evidence="2" id="KW-1185">Reference proteome</keyword>
<evidence type="ECO:0000313" key="1">
    <source>
        <dbReference type="EMBL" id="KAK3078947.1"/>
    </source>
</evidence>
<proteinExistence type="predicted"/>